<dbReference type="PANTHER" id="PTHR40112">
    <property type="entry name" value="H2HPP ISOMERASE"/>
    <property type="match status" value="1"/>
</dbReference>
<dbReference type="AlphaFoldDB" id="A0A932I056"/>
<dbReference type="SUPFAM" id="SSF51182">
    <property type="entry name" value="RmlC-like cupins"/>
    <property type="match status" value="1"/>
</dbReference>
<evidence type="ECO:0000313" key="3">
    <source>
        <dbReference type="Proteomes" id="UP000782312"/>
    </source>
</evidence>
<evidence type="ECO:0000259" key="1">
    <source>
        <dbReference type="Pfam" id="PF07883"/>
    </source>
</evidence>
<accession>A0A932I056</accession>
<dbReference type="EMBL" id="JACPUR010000030">
    <property type="protein sequence ID" value="MBI3128512.1"/>
    <property type="molecule type" value="Genomic_DNA"/>
</dbReference>
<dbReference type="InterPro" id="IPR013096">
    <property type="entry name" value="Cupin_2"/>
</dbReference>
<dbReference type="InterPro" id="IPR011051">
    <property type="entry name" value="RmlC_Cupin_sf"/>
</dbReference>
<dbReference type="InterPro" id="IPR052535">
    <property type="entry name" value="Bacilysin_H2HPP_isomerase"/>
</dbReference>
<sequence length="115" mass="12536">MRAYNWNELPGHEGAGDGRARRVVEGDRITILRQTIQKGYPTGGPHTHPHEQISIVMEGRARFTCDGESVELGPGGVVVFPGGSLHETQNIGGADLTVEEVFSPVNEMLRKYAPK</sequence>
<name>A0A932I056_UNCTE</name>
<dbReference type="Proteomes" id="UP000782312">
    <property type="component" value="Unassembled WGS sequence"/>
</dbReference>
<proteinExistence type="predicted"/>
<dbReference type="Gene3D" id="2.60.120.10">
    <property type="entry name" value="Jelly Rolls"/>
    <property type="match status" value="1"/>
</dbReference>
<gene>
    <name evidence="2" type="ORF">HYZ11_12980</name>
</gene>
<protein>
    <submittedName>
        <fullName evidence="2">Cupin domain-containing protein</fullName>
    </submittedName>
</protein>
<dbReference type="Pfam" id="PF07883">
    <property type="entry name" value="Cupin_2"/>
    <property type="match status" value="1"/>
</dbReference>
<feature type="domain" description="Cupin type-2" evidence="1">
    <location>
        <begin position="33"/>
        <end position="98"/>
    </location>
</feature>
<organism evidence="2 3">
    <name type="scientific">Tectimicrobiota bacterium</name>
    <dbReference type="NCBI Taxonomy" id="2528274"/>
    <lineage>
        <taxon>Bacteria</taxon>
        <taxon>Pseudomonadati</taxon>
        <taxon>Nitrospinota/Tectimicrobiota group</taxon>
        <taxon>Candidatus Tectimicrobiota</taxon>
    </lineage>
</organism>
<reference evidence="2" key="1">
    <citation type="submission" date="2020-07" db="EMBL/GenBank/DDBJ databases">
        <title>Huge and variable diversity of episymbiotic CPR bacteria and DPANN archaea in groundwater ecosystems.</title>
        <authorList>
            <person name="He C.Y."/>
            <person name="Keren R."/>
            <person name="Whittaker M."/>
            <person name="Farag I.F."/>
            <person name="Doudna J."/>
            <person name="Cate J.H.D."/>
            <person name="Banfield J.F."/>
        </authorList>
    </citation>
    <scope>NUCLEOTIDE SEQUENCE</scope>
    <source>
        <strain evidence="2">NC_groundwater_763_Ag_S-0.2um_68_21</strain>
    </source>
</reference>
<dbReference type="InterPro" id="IPR014710">
    <property type="entry name" value="RmlC-like_jellyroll"/>
</dbReference>
<evidence type="ECO:0000313" key="2">
    <source>
        <dbReference type="EMBL" id="MBI3128512.1"/>
    </source>
</evidence>
<comment type="caution">
    <text evidence="2">The sequence shown here is derived from an EMBL/GenBank/DDBJ whole genome shotgun (WGS) entry which is preliminary data.</text>
</comment>
<dbReference type="PANTHER" id="PTHR40112:SF1">
    <property type="entry name" value="H2HPP ISOMERASE"/>
    <property type="match status" value="1"/>
</dbReference>